<reference evidence="3 4" key="1">
    <citation type="submission" date="2019-05" db="EMBL/GenBank/DDBJ databases">
        <title>Another draft genome of Portunus trituberculatus and its Hox gene families provides insights of decapod evolution.</title>
        <authorList>
            <person name="Jeong J.-H."/>
            <person name="Song I."/>
            <person name="Kim S."/>
            <person name="Choi T."/>
            <person name="Kim D."/>
            <person name="Ryu S."/>
            <person name="Kim W."/>
        </authorList>
    </citation>
    <scope>NUCLEOTIDE SEQUENCE [LARGE SCALE GENOMIC DNA]</scope>
    <source>
        <tissue evidence="3">Muscle</tissue>
    </source>
</reference>
<accession>A0A5B7J3N7</accession>
<evidence type="ECO:0000256" key="2">
    <source>
        <dbReference type="SAM" id="SignalP"/>
    </source>
</evidence>
<dbReference type="AlphaFoldDB" id="A0A5B7J3N7"/>
<feature type="chain" id="PRO_5022924910" description="Secreted protein" evidence="2">
    <location>
        <begin position="18"/>
        <end position="75"/>
    </location>
</feature>
<dbReference type="EMBL" id="VSRR010073492">
    <property type="protein sequence ID" value="MPC87094.1"/>
    <property type="molecule type" value="Genomic_DNA"/>
</dbReference>
<feature type="region of interest" description="Disordered" evidence="1">
    <location>
        <begin position="56"/>
        <end position="75"/>
    </location>
</feature>
<comment type="caution">
    <text evidence="3">The sequence shown here is derived from an EMBL/GenBank/DDBJ whole genome shotgun (WGS) entry which is preliminary data.</text>
</comment>
<evidence type="ECO:0008006" key="5">
    <source>
        <dbReference type="Google" id="ProtNLM"/>
    </source>
</evidence>
<gene>
    <name evidence="3" type="ORF">E2C01_081945</name>
</gene>
<protein>
    <recommendedName>
        <fullName evidence="5">Secreted protein</fullName>
    </recommendedName>
</protein>
<proteinExistence type="predicted"/>
<feature type="compositionally biased region" description="Polar residues" evidence="1">
    <location>
        <begin position="66"/>
        <end position="75"/>
    </location>
</feature>
<keyword evidence="2" id="KW-0732">Signal</keyword>
<feature type="signal peptide" evidence="2">
    <location>
        <begin position="1"/>
        <end position="17"/>
    </location>
</feature>
<dbReference type="PROSITE" id="PS51257">
    <property type="entry name" value="PROKAR_LIPOPROTEIN"/>
    <property type="match status" value="1"/>
</dbReference>
<keyword evidence="4" id="KW-1185">Reference proteome</keyword>
<organism evidence="3 4">
    <name type="scientific">Portunus trituberculatus</name>
    <name type="common">Swimming crab</name>
    <name type="synonym">Neptunus trituberculatus</name>
    <dbReference type="NCBI Taxonomy" id="210409"/>
    <lineage>
        <taxon>Eukaryota</taxon>
        <taxon>Metazoa</taxon>
        <taxon>Ecdysozoa</taxon>
        <taxon>Arthropoda</taxon>
        <taxon>Crustacea</taxon>
        <taxon>Multicrustacea</taxon>
        <taxon>Malacostraca</taxon>
        <taxon>Eumalacostraca</taxon>
        <taxon>Eucarida</taxon>
        <taxon>Decapoda</taxon>
        <taxon>Pleocyemata</taxon>
        <taxon>Brachyura</taxon>
        <taxon>Eubrachyura</taxon>
        <taxon>Portunoidea</taxon>
        <taxon>Portunidae</taxon>
        <taxon>Portuninae</taxon>
        <taxon>Portunus</taxon>
    </lineage>
</organism>
<dbReference type="Proteomes" id="UP000324222">
    <property type="component" value="Unassembled WGS sequence"/>
</dbReference>
<evidence type="ECO:0000256" key="1">
    <source>
        <dbReference type="SAM" id="MobiDB-lite"/>
    </source>
</evidence>
<sequence>MVCKWTFSSFLMMQCGALSCVNGGISMRPATISPTPHLTAAFCCNAAPYIPRTRWQSAPRPAPATFGTQALSSTQ</sequence>
<evidence type="ECO:0000313" key="4">
    <source>
        <dbReference type="Proteomes" id="UP000324222"/>
    </source>
</evidence>
<evidence type="ECO:0000313" key="3">
    <source>
        <dbReference type="EMBL" id="MPC87094.1"/>
    </source>
</evidence>
<name>A0A5B7J3N7_PORTR</name>